<keyword evidence="3" id="KW-1185">Reference proteome</keyword>
<dbReference type="InterPro" id="IPR036291">
    <property type="entry name" value="NAD(P)-bd_dom_sf"/>
</dbReference>
<gene>
    <name evidence="2" type="ORF">AMSG_08543</name>
</gene>
<dbReference type="SMART" id="SM00822">
    <property type="entry name" value="PKS_KR"/>
    <property type="match status" value="1"/>
</dbReference>
<name>A0A0L0DKV3_THETB</name>
<evidence type="ECO:0000259" key="1">
    <source>
        <dbReference type="SMART" id="SM00822"/>
    </source>
</evidence>
<proteinExistence type="predicted"/>
<dbReference type="GO" id="GO:0047560">
    <property type="term" value="F:3-dehydrosphinganine reductase activity"/>
    <property type="evidence" value="ECO:0007669"/>
    <property type="project" value="TreeGrafter"/>
</dbReference>
<dbReference type="Gene3D" id="3.40.50.720">
    <property type="entry name" value="NAD(P)-binding Rossmann-like Domain"/>
    <property type="match status" value="1"/>
</dbReference>
<dbReference type="AlphaFoldDB" id="A0A0L0DKV3"/>
<evidence type="ECO:0000313" key="2">
    <source>
        <dbReference type="EMBL" id="KNC52671.1"/>
    </source>
</evidence>
<dbReference type="eggNOG" id="KOG1210">
    <property type="taxonomic scope" value="Eukaryota"/>
</dbReference>
<dbReference type="OrthoDB" id="1274115at2759"/>
<dbReference type="InterPro" id="IPR057326">
    <property type="entry name" value="KR_dom"/>
</dbReference>
<evidence type="ECO:0000313" key="3">
    <source>
        <dbReference type="Proteomes" id="UP000054408"/>
    </source>
</evidence>
<dbReference type="GeneID" id="25567215"/>
<dbReference type="RefSeq" id="XP_013755220.1">
    <property type="nucleotide sequence ID" value="XM_013899766.1"/>
</dbReference>
<protein>
    <submittedName>
        <fullName evidence="2">Short-chain dehydrogenase/reductase SDR</fullName>
    </submittedName>
</protein>
<organism evidence="2 3">
    <name type="scientific">Thecamonas trahens ATCC 50062</name>
    <dbReference type="NCBI Taxonomy" id="461836"/>
    <lineage>
        <taxon>Eukaryota</taxon>
        <taxon>Apusozoa</taxon>
        <taxon>Apusomonadida</taxon>
        <taxon>Apusomonadidae</taxon>
        <taxon>Thecamonas</taxon>
    </lineage>
</organism>
<dbReference type="Proteomes" id="UP000054408">
    <property type="component" value="Unassembled WGS sequence"/>
</dbReference>
<feature type="domain" description="Ketoreductase" evidence="1">
    <location>
        <begin position="5"/>
        <end position="191"/>
    </location>
</feature>
<dbReference type="EMBL" id="GL349474">
    <property type="protein sequence ID" value="KNC52671.1"/>
    <property type="molecule type" value="Genomic_DNA"/>
</dbReference>
<dbReference type="Pfam" id="PF00106">
    <property type="entry name" value="adh_short"/>
    <property type="match status" value="1"/>
</dbReference>
<dbReference type="GO" id="GO:0006666">
    <property type="term" value="P:3-keto-sphinganine metabolic process"/>
    <property type="evidence" value="ECO:0007669"/>
    <property type="project" value="TreeGrafter"/>
</dbReference>
<dbReference type="GO" id="GO:0030148">
    <property type="term" value="P:sphingolipid biosynthetic process"/>
    <property type="evidence" value="ECO:0007669"/>
    <property type="project" value="TreeGrafter"/>
</dbReference>
<dbReference type="GO" id="GO:0005789">
    <property type="term" value="C:endoplasmic reticulum membrane"/>
    <property type="evidence" value="ECO:0007669"/>
    <property type="project" value="TreeGrafter"/>
</dbReference>
<dbReference type="PANTHER" id="PTHR43550:SF3">
    <property type="entry name" value="3-KETODIHYDROSPHINGOSINE REDUCTASE"/>
    <property type="match status" value="1"/>
</dbReference>
<reference evidence="2 3" key="1">
    <citation type="submission" date="2010-05" db="EMBL/GenBank/DDBJ databases">
        <title>The Genome Sequence of Thecamonas trahens ATCC 50062.</title>
        <authorList>
            <consortium name="The Broad Institute Genome Sequencing Platform"/>
            <person name="Russ C."/>
            <person name="Cuomo C."/>
            <person name="Shea T."/>
            <person name="Young S.K."/>
            <person name="Zeng Q."/>
            <person name="Koehrsen M."/>
            <person name="Haas B."/>
            <person name="Borodovsky M."/>
            <person name="Guigo R."/>
            <person name="Alvarado L."/>
            <person name="Berlin A."/>
            <person name="Bochicchio J."/>
            <person name="Borenstein D."/>
            <person name="Chapman S."/>
            <person name="Chen Z."/>
            <person name="Freedman E."/>
            <person name="Gellesch M."/>
            <person name="Goldberg J."/>
            <person name="Griggs A."/>
            <person name="Gujja S."/>
            <person name="Heilman E."/>
            <person name="Heiman D."/>
            <person name="Hepburn T."/>
            <person name="Howarth C."/>
            <person name="Jen D."/>
            <person name="Larson L."/>
            <person name="Mehta T."/>
            <person name="Park D."/>
            <person name="Pearson M."/>
            <person name="Roberts A."/>
            <person name="Saif S."/>
            <person name="Shenoy N."/>
            <person name="Sisk P."/>
            <person name="Stolte C."/>
            <person name="Sykes S."/>
            <person name="Thomson T."/>
            <person name="Walk T."/>
            <person name="White J."/>
            <person name="Yandava C."/>
            <person name="Burger G."/>
            <person name="Gray M.W."/>
            <person name="Holland P.W.H."/>
            <person name="King N."/>
            <person name="Lang F.B.F."/>
            <person name="Roger A.J."/>
            <person name="Ruiz-Trillo I."/>
            <person name="Lander E."/>
            <person name="Nusbaum C."/>
        </authorList>
    </citation>
    <scope>NUCLEOTIDE SEQUENCE [LARGE SCALE GENOMIC DNA]</scope>
    <source>
        <strain evidence="2 3">ATCC 50062</strain>
    </source>
</reference>
<sequence>MLAGRNVLITGGSRGIGLALARICAEEQAEHVALVARDAVRLAEAKDELEAAAAGGGASEGTVFSVHTADVTEAAAVEAAVAAVRSAVGKVHVVVNNAGVVGERAALTAATADGLRKVLEVNVVGAFNVLAGALRVENADKLPDLVLNMSSAAGVMGIPQLGPYCASKYALNGLSARLGWWRCRRARWRRI</sequence>
<dbReference type="STRING" id="461836.A0A0L0DKV3"/>
<accession>A0A0L0DKV3</accession>
<dbReference type="InterPro" id="IPR002347">
    <property type="entry name" value="SDR_fam"/>
</dbReference>
<dbReference type="SUPFAM" id="SSF51735">
    <property type="entry name" value="NAD(P)-binding Rossmann-fold domains"/>
    <property type="match status" value="1"/>
</dbReference>
<dbReference type="PRINTS" id="PR00081">
    <property type="entry name" value="GDHRDH"/>
</dbReference>
<dbReference type="PANTHER" id="PTHR43550">
    <property type="entry name" value="3-KETODIHYDROSPHINGOSINE REDUCTASE"/>
    <property type="match status" value="1"/>
</dbReference>